<feature type="region of interest" description="Disordered" evidence="1">
    <location>
        <begin position="58"/>
        <end position="80"/>
    </location>
</feature>
<feature type="compositionally biased region" description="Polar residues" evidence="1">
    <location>
        <begin position="306"/>
        <end position="331"/>
    </location>
</feature>
<dbReference type="WBParaSite" id="SMRG1_10990.5">
    <property type="protein sequence ID" value="SMRG1_10990.5"/>
    <property type="gene ID" value="SMRG1_10990"/>
</dbReference>
<dbReference type="InterPro" id="IPR029063">
    <property type="entry name" value="SAM-dependent_MTases_sf"/>
</dbReference>
<proteinExistence type="predicted"/>
<name>A0AA84Z418_9TREM</name>
<sequence>MVERLNNFPQPSEMIQNNLDTHLDNSVITPEGIWTSEGSQNHSSDATMEVEGNDHVVSENTYQNDDPDDNNNNDNESESDPIKWEEEFIVGSPPWIHPDNSHPLSDQTDTNIPRWPVYDRIYVGAAVTSRLHLQSILRLLKVGGILVVPYRDKFMKIKRIEENKITASELMSVSFATLLPSRIGSEKQVESPPKPNVISLEQLAARIIRSLLRNVIEFRHNGPPILGHMEEVEEEEGDDEANTSCDTNEDSDTLMNNADIEELDGPSRESGESVLQPRIPGSQNCSMARFLHYLINHAEIGHDRSQVSNQNSPTEDISSNRTNSNDVQNDTTGDDAFRDAETGGSDGTAAENHISNPPYLRIDFCRFLNGVSNTIIGTSTGCEHSNEDEDTQINRILNTSASVDNESTTDEHVKNKSTPHKKRKKYCWVPPSYTYKEEMERILSEELRFGKPLIRSVITL</sequence>
<evidence type="ECO:0000313" key="2">
    <source>
        <dbReference type="Proteomes" id="UP000050790"/>
    </source>
</evidence>
<dbReference type="Gene3D" id="3.40.50.150">
    <property type="entry name" value="Vaccinia Virus protein VP39"/>
    <property type="match status" value="1"/>
</dbReference>
<feature type="compositionally biased region" description="Acidic residues" evidence="1">
    <location>
        <begin position="232"/>
        <end position="252"/>
    </location>
</feature>
<organism evidence="2 3">
    <name type="scientific">Schistosoma margrebowiei</name>
    <dbReference type="NCBI Taxonomy" id="48269"/>
    <lineage>
        <taxon>Eukaryota</taxon>
        <taxon>Metazoa</taxon>
        <taxon>Spiralia</taxon>
        <taxon>Lophotrochozoa</taxon>
        <taxon>Platyhelminthes</taxon>
        <taxon>Trematoda</taxon>
        <taxon>Digenea</taxon>
        <taxon>Strigeidida</taxon>
        <taxon>Schistosomatoidea</taxon>
        <taxon>Schistosomatidae</taxon>
        <taxon>Schistosoma</taxon>
    </lineage>
</organism>
<protein>
    <submittedName>
        <fullName evidence="3">Protein-L-isoaspartate O-methyltransferase domain-containing protein 1-like</fullName>
    </submittedName>
</protein>
<evidence type="ECO:0000313" key="3">
    <source>
        <dbReference type="WBParaSite" id="SMRG1_10990.5"/>
    </source>
</evidence>
<feature type="region of interest" description="Disordered" evidence="1">
    <location>
        <begin position="303"/>
        <end position="354"/>
    </location>
</feature>
<dbReference type="Proteomes" id="UP000050790">
    <property type="component" value="Unassembled WGS sequence"/>
</dbReference>
<dbReference type="AlphaFoldDB" id="A0AA84Z418"/>
<feature type="region of interest" description="Disordered" evidence="1">
    <location>
        <begin position="262"/>
        <end position="281"/>
    </location>
</feature>
<reference evidence="3" key="1">
    <citation type="submission" date="2023-11" db="UniProtKB">
        <authorList>
            <consortium name="WormBaseParasite"/>
        </authorList>
    </citation>
    <scope>IDENTIFICATION</scope>
</reference>
<evidence type="ECO:0000256" key="1">
    <source>
        <dbReference type="SAM" id="MobiDB-lite"/>
    </source>
</evidence>
<feature type="compositionally biased region" description="Acidic residues" evidence="1">
    <location>
        <begin position="65"/>
        <end position="79"/>
    </location>
</feature>
<accession>A0AA84Z418</accession>
<feature type="region of interest" description="Disordered" evidence="1">
    <location>
        <begin position="232"/>
        <end position="255"/>
    </location>
</feature>